<dbReference type="SUPFAM" id="SSF55681">
    <property type="entry name" value="Class II aaRS and biotin synthetases"/>
    <property type="match status" value="1"/>
</dbReference>
<dbReference type="GO" id="GO:0004821">
    <property type="term" value="F:histidine-tRNA ligase activity"/>
    <property type="evidence" value="ECO:0007669"/>
    <property type="project" value="TreeGrafter"/>
</dbReference>
<comment type="pathway">
    <text evidence="2 8">Amino-acid biosynthesis; L-histidine biosynthesis; L-histidine from 5-phospho-alpha-D-ribose 1-diphosphate: step 1/9.</text>
</comment>
<keyword evidence="12" id="KW-1185">Reference proteome</keyword>
<keyword evidence="8" id="KW-0028">Amino-acid biosynthesis</keyword>
<dbReference type="HOGENOM" id="CLU_025113_0_2_0"/>
<dbReference type="OrthoDB" id="9800814at2"/>
<accession>F2NLS1</accession>
<evidence type="ECO:0000256" key="9">
    <source>
        <dbReference type="PIRSR" id="PIRSR001549-1"/>
    </source>
</evidence>
<dbReference type="STRING" id="869210.Marky_0138"/>
<dbReference type="PROSITE" id="PS50862">
    <property type="entry name" value="AA_TRNA_LIGASE_II"/>
    <property type="match status" value="1"/>
</dbReference>
<proteinExistence type="inferred from homology"/>
<dbReference type="CDD" id="cd00773">
    <property type="entry name" value="HisRS-like_core"/>
    <property type="match status" value="1"/>
</dbReference>
<dbReference type="InterPro" id="IPR045864">
    <property type="entry name" value="aa-tRNA-synth_II/BPL/LPL"/>
</dbReference>
<dbReference type="InterPro" id="IPR004517">
    <property type="entry name" value="HisZ"/>
</dbReference>
<dbReference type="RefSeq" id="WP_013702956.1">
    <property type="nucleotide sequence ID" value="NC_015387.1"/>
</dbReference>
<dbReference type="InterPro" id="IPR041715">
    <property type="entry name" value="HisRS-like_core"/>
</dbReference>
<dbReference type="PANTHER" id="PTHR43707">
    <property type="entry name" value="HISTIDYL-TRNA SYNTHETASE"/>
    <property type="match status" value="1"/>
</dbReference>
<comment type="similarity">
    <text evidence="3 8">Belongs to the class-II aminoacyl-tRNA synthetase family. HisZ subfamily.</text>
</comment>
<feature type="binding site" evidence="9">
    <location>
        <position position="118"/>
    </location>
    <ligand>
        <name>L-histidine</name>
        <dbReference type="ChEBI" id="CHEBI:57595"/>
    </ligand>
</feature>
<dbReference type="InterPro" id="IPR004516">
    <property type="entry name" value="HisRS/HisZ"/>
</dbReference>
<comment type="subunit">
    <text evidence="4 8">Heteromultimer composed of HisG and HisZ subunits.</text>
</comment>
<organism evidence="11 12">
    <name type="scientific">Marinithermus hydrothermalis (strain DSM 14884 / JCM 11576 / T1)</name>
    <dbReference type="NCBI Taxonomy" id="869210"/>
    <lineage>
        <taxon>Bacteria</taxon>
        <taxon>Thermotogati</taxon>
        <taxon>Deinococcota</taxon>
        <taxon>Deinococci</taxon>
        <taxon>Thermales</taxon>
        <taxon>Thermaceae</taxon>
        <taxon>Marinithermus</taxon>
    </lineage>
</organism>
<evidence type="ECO:0000256" key="6">
    <source>
        <dbReference type="ARBA" id="ARBA00022490"/>
    </source>
</evidence>
<dbReference type="GO" id="GO:0000105">
    <property type="term" value="P:L-histidine biosynthetic process"/>
    <property type="evidence" value="ECO:0007669"/>
    <property type="project" value="UniProtKB-UniRule"/>
</dbReference>
<dbReference type="KEGG" id="mhd:Marky_0138"/>
<keyword evidence="6 8" id="KW-0963">Cytoplasm</keyword>
<dbReference type="InterPro" id="IPR006195">
    <property type="entry name" value="aa-tRNA-synth_II"/>
</dbReference>
<evidence type="ECO:0000259" key="10">
    <source>
        <dbReference type="PROSITE" id="PS50862"/>
    </source>
</evidence>
<reference evidence="11 12" key="1">
    <citation type="journal article" date="2012" name="Stand. Genomic Sci.">
        <title>Complete genome sequence of the aerobic, heterotroph Marinithermus hydrothermalis type strain (T1(T)) from a deep-sea hydrothermal vent chimney.</title>
        <authorList>
            <person name="Copeland A."/>
            <person name="Gu W."/>
            <person name="Yasawong M."/>
            <person name="Lapidus A."/>
            <person name="Lucas S."/>
            <person name="Deshpande S."/>
            <person name="Pagani I."/>
            <person name="Tapia R."/>
            <person name="Cheng J.F."/>
            <person name="Goodwin L.A."/>
            <person name="Pitluck S."/>
            <person name="Liolios K."/>
            <person name="Ivanova N."/>
            <person name="Mavromatis K."/>
            <person name="Mikhailova N."/>
            <person name="Pati A."/>
            <person name="Chen A."/>
            <person name="Palaniappan K."/>
            <person name="Land M."/>
            <person name="Pan C."/>
            <person name="Brambilla E.M."/>
            <person name="Rohde M."/>
            <person name="Tindall B.J."/>
            <person name="Sikorski J."/>
            <person name="Goker M."/>
            <person name="Detter J.C."/>
            <person name="Bristow J."/>
            <person name="Eisen J.A."/>
            <person name="Markowitz V."/>
            <person name="Hugenholtz P."/>
            <person name="Kyrpides N.C."/>
            <person name="Klenk H.P."/>
            <person name="Woyke T."/>
        </authorList>
    </citation>
    <scope>NUCLEOTIDE SEQUENCE [LARGE SCALE GENOMIC DNA]</scope>
    <source>
        <strain evidence="12">DSM 14884 / JCM 11576 / T1</strain>
    </source>
</reference>
<feature type="domain" description="Aminoacyl-transfer RNA synthetases class-II family profile" evidence="10">
    <location>
        <begin position="16"/>
        <end position="313"/>
    </location>
</feature>
<comment type="function">
    <text evidence="7 8">Required for the first step of histidine biosynthesis. May allow the feedback regulation of ATP phosphoribosyltransferase activity by histidine.</text>
</comment>
<dbReference type="Pfam" id="PF13393">
    <property type="entry name" value="tRNA-synt_His"/>
    <property type="match status" value="1"/>
</dbReference>
<dbReference type="UniPathway" id="UPA00031">
    <property type="reaction ID" value="UER00006"/>
</dbReference>
<dbReference type="EMBL" id="CP002630">
    <property type="protein sequence ID" value="AEB10901.1"/>
    <property type="molecule type" value="Genomic_DNA"/>
</dbReference>
<dbReference type="PIRSF" id="PIRSF001549">
    <property type="entry name" value="His-tRNA_synth"/>
    <property type="match status" value="1"/>
</dbReference>
<dbReference type="GO" id="GO:0016757">
    <property type="term" value="F:glycosyltransferase activity"/>
    <property type="evidence" value="ECO:0007669"/>
    <property type="project" value="UniProtKB-KW"/>
</dbReference>
<dbReference type="HAMAP" id="MF_00125">
    <property type="entry name" value="HisZ"/>
    <property type="match status" value="1"/>
</dbReference>
<feature type="binding site" evidence="9">
    <location>
        <position position="114"/>
    </location>
    <ligand>
        <name>L-histidine</name>
        <dbReference type="ChEBI" id="CHEBI:57595"/>
    </ligand>
</feature>
<dbReference type="eggNOG" id="COG3705">
    <property type="taxonomic scope" value="Bacteria"/>
</dbReference>
<evidence type="ECO:0000313" key="11">
    <source>
        <dbReference type="EMBL" id="AEB10901.1"/>
    </source>
</evidence>
<dbReference type="NCBIfam" id="NF008945">
    <property type="entry name" value="PRK12292.3-3"/>
    <property type="match status" value="1"/>
</dbReference>
<gene>
    <name evidence="8" type="primary">hisZ</name>
    <name evidence="11" type="ordered locus">Marky_0138</name>
</gene>
<name>F2NLS1_MARHT</name>
<evidence type="ECO:0000256" key="5">
    <source>
        <dbReference type="ARBA" id="ARBA00020397"/>
    </source>
</evidence>
<dbReference type="AlphaFoldDB" id="F2NLS1"/>
<protein>
    <recommendedName>
        <fullName evidence="5 8">ATP phosphoribosyltransferase regulatory subunit</fullName>
    </recommendedName>
</protein>
<evidence type="ECO:0000256" key="8">
    <source>
        <dbReference type="HAMAP-Rule" id="MF_00125"/>
    </source>
</evidence>
<feature type="binding site" evidence="9">
    <location>
        <begin position="70"/>
        <end position="72"/>
    </location>
    <ligand>
        <name>L-histidine</name>
        <dbReference type="ChEBI" id="CHEBI:57595"/>
    </ligand>
</feature>
<dbReference type="GO" id="GO:0006427">
    <property type="term" value="P:histidyl-tRNA aminoacylation"/>
    <property type="evidence" value="ECO:0007669"/>
    <property type="project" value="TreeGrafter"/>
</dbReference>
<keyword evidence="8" id="KW-0368">Histidine biosynthesis</keyword>
<dbReference type="Gene3D" id="3.30.930.10">
    <property type="entry name" value="Bira Bifunctional Protein, Domain 2"/>
    <property type="match status" value="1"/>
</dbReference>
<evidence type="ECO:0000256" key="3">
    <source>
        <dbReference type="ARBA" id="ARBA00005539"/>
    </source>
</evidence>
<feature type="binding site" evidence="9">
    <location>
        <begin position="260"/>
        <end position="261"/>
    </location>
    <ligand>
        <name>L-histidine</name>
        <dbReference type="ChEBI" id="CHEBI:57595"/>
    </ligand>
</feature>
<dbReference type="GO" id="GO:0005737">
    <property type="term" value="C:cytoplasm"/>
    <property type="evidence" value="ECO:0007669"/>
    <property type="project" value="UniProtKB-SubCell"/>
</dbReference>
<sequence>MIAEGTRYHLPPEAHLRQQLLERLRDLFYAWGYEPIELPALEVHDLTHPLERRAFKLVDRNGQVLMLRSEFTTAVARLVRAYPEAVLPVRYQYAGPLWLREADAELGRMREHTQVGLELIGVSSPEADAELLELAWEALKVAGVPEARIEVGLPSFVRDILEAARLPEDATEALRRAVDRKNTPELEALVEAHRLRGRVREAILALPDLYGGVEVLREARGYALSERARIDLDWLERVLELLPEGLEVLLDLGKARRYEYYTGIHFRAYTPDFGLPLMGGGRYDGGLLPFAAGFALGLERLMEARRAQAALEPPEAIATDRALARRLRAEGKRVELAWTADLEALRAYARRRGIRYLAHEGRLVEVEP</sequence>
<feature type="binding site" evidence="9">
    <location>
        <position position="256"/>
    </location>
    <ligand>
        <name>L-histidine</name>
        <dbReference type="ChEBI" id="CHEBI:57595"/>
    </ligand>
</feature>
<evidence type="ECO:0000256" key="4">
    <source>
        <dbReference type="ARBA" id="ARBA00011496"/>
    </source>
</evidence>
<evidence type="ECO:0000256" key="2">
    <source>
        <dbReference type="ARBA" id="ARBA00004667"/>
    </source>
</evidence>
<comment type="subcellular location">
    <subcellularLocation>
        <location evidence="1 8">Cytoplasm</location>
    </subcellularLocation>
</comment>
<dbReference type="PANTHER" id="PTHR43707:SF1">
    <property type="entry name" value="HISTIDINE--TRNA LIGASE, MITOCHONDRIAL-RELATED"/>
    <property type="match status" value="1"/>
</dbReference>
<keyword evidence="11" id="KW-0808">Transferase</keyword>
<dbReference type="Proteomes" id="UP000007030">
    <property type="component" value="Chromosome"/>
</dbReference>
<evidence type="ECO:0000256" key="1">
    <source>
        <dbReference type="ARBA" id="ARBA00004496"/>
    </source>
</evidence>
<comment type="miscellaneous">
    <text evidence="8">This function is generally fulfilled by the C-terminal part of HisG, which is missing in some bacteria such as this one.</text>
</comment>
<evidence type="ECO:0000256" key="7">
    <source>
        <dbReference type="ARBA" id="ARBA00025246"/>
    </source>
</evidence>
<keyword evidence="11" id="KW-0436">Ligase</keyword>
<keyword evidence="11" id="KW-0328">Glycosyltransferase</keyword>
<evidence type="ECO:0000313" key="12">
    <source>
        <dbReference type="Proteomes" id="UP000007030"/>
    </source>
</evidence>